<dbReference type="Proteomes" id="UP000789342">
    <property type="component" value="Unassembled WGS sequence"/>
</dbReference>
<evidence type="ECO:0000313" key="2">
    <source>
        <dbReference type="EMBL" id="CAG8658779.1"/>
    </source>
</evidence>
<sequence length="577" mass="65778">MNLNRLSVLVIIFLITTISVTHSFPSGKCERDNDACANIKQSYLATHYINYADVKNCYESFPYNSTRSSELIDILKKLYGNFYVYLNQAKEPPQPGFDYKPVDLLKEFDLLLEKDHQSDFEFMVVVLLCSRFFYPNCYSIFQFDQEIYLYSAVKPDGTQKDSSLVDCEVTHINGELVFDVLVEYAKTKSSVSRDLGVRFNSVLSSSIYHGEFAFRTKLPENETISYDFLCSGQNHILTSLGMLPLQIVPYLTNLMMRIAVAAESLLKVESVADFYKLDEIGIVQVYSFGVPGVTTEKDIPNIYKSFVDGFNLLIQANVKKIVLDFTDNAGGIVDISSFLNILLLNLNYQDVYTLPDDMRVSKIAEFAFNRSTTENLVNDLIFNARLKRDIVTKQFFNTSEEFIGTNYYNREGDEVRFTNNYMNKLTRYATESSKNITKLPWKPSDMIILTNGFCGSSCALTTNFLYEIGQISTVAVGGFYDKPLSFALFASGGVIPTNELIANLQNLGFKRSTDPSFYNIKVSFAQFTHVETYSIINPNEILEFTFRPANHRLYYDKDNLRNITLLWRQAASFIESS</sequence>
<feature type="signal peptide" evidence="1">
    <location>
        <begin position="1"/>
        <end position="23"/>
    </location>
</feature>
<protein>
    <submittedName>
        <fullName evidence="2">11939_t:CDS:1</fullName>
    </submittedName>
</protein>
<dbReference type="OrthoDB" id="27214at2759"/>
<keyword evidence="3" id="KW-1185">Reference proteome</keyword>
<dbReference type="PANTHER" id="PTHR37049:SF4">
    <property type="entry name" value="RHODANESE DOMAIN-CONTAINING PROTEIN"/>
    <property type="match status" value="1"/>
</dbReference>
<dbReference type="AlphaFoldDB" id="A0A9N9H5T3"/>
<organism evidence="2 3">
    <name type="scientific">Acaulospora morrowiae</name>
    <dbReference type="NCBI Taxonomy" id="94023"/>
    <lineage>
        <taxon>Eukaryota</taxon>
        <taxon>Fungi</taxon>
        <taxon>Fungi incertae sedis</taxon>
        <taxon>Mucoromycota</taxon>
        <taxon>Glomeromycotina</taxon>
        <taxon>Glomeromycetes</taxon>
        <taxon>Diversisporales</taxon>
        <taxon>Acaulosporaceae</taxon>
        <taxon>Acaulospora</taxon>
    </lineage>
</organism>
<comment type="caution">
    <text evidence="2">The sequence shown here is derived from an EMBL/GenBank/DDBJ whole genome shotgun (WGS) entry which is preliminary data.</text>
</comment>
<dbReference type="InterPro" id="IPR052766">
    <property type="entry name" value="S41A_metabolite_peptidase"/>
</dbReference>
<dbReference type="Gene3D" id="3.90.226.10">
    <property type="entry name" value="2-enoyl-CoA Hydratase, Chain A, domain 1"/>
    <property type="match status" value="1"/>
</dbReference>
<reference evidence="2" key="1">
    <citation type="submission" date="2021-06" db="EMBL/GenBank/DDBJ databases">
        <authorList>
            <person name="Kallberg Y."/>
            <person name="Tangrot J."/>
            <person name="Rosling A."/>
        </authorList>
    </citation>
    <scope>NUCLEOTIDE SEQUENCE</scope>
    <source>
        <strain evidence="2">CL551</strain>
    </source>
</reference>
<gene>
    <name evidence="2" type="ORF">AMORRO_LOCUS10310</name>
</gene>
<dbReference type="SUPFAM" id="SSF52096">
    <property type="entry name" value="ClpP/crotonase"/>
    <property type="match status" value="1"/>
</dbReference>
<proteinExistence type="predicted"/>
<evidence type="ECO:0000313" key="3">
    <source>
        <dbReference type="Proteomes" id="UP000789342"/>
    </source>
</evidence>
<evidence type="ECO:0000256" key="1">
    <source>
        <dbReference type="SAM" id="SignalP"/>
    </source>
</evidence>
<dbReference type="PANTHER" id="PTHR37049">
    <property type="entry name" value="PEPTIDASE S41 FAMILY PROTEIN"/>
    <property type="match status" value="1"/>
</dbReference>
<dbReference type="EMBL" id="CAJVPV010011191">
    <property type="protein sequence ID" value="CAG8658779.1"/>
    <property type="molecule type" value="Genomic_DNA"/>
</dbReference>
<keyword evidence="1" id="KW-0732">Signal</keyword>
<name>A0A9N9H5T3_9GLOM</name>
<dbReference type="InterPro" id="IPR029045">
    <property type="entry name" value="ClpP/crotonase-like_dom_sf"/>
</dbReference>
<accession>A0A9N9H5T3</accession>
<feature type="chain" id="PRO_5040148715" evidence="1">
    <location>
        <begin position="24"/>
        <end position="577"/>
    </location>
</feature>